<evidence type="ECO:0000313" key="7">
    <source>
        <dbReference type="EMBL" id="RCX31787.1"/>
    </source>
</evidence>
<dbReference type="AlphaFoldDB" id="A0A369CH27"/>
<dbReference type="SUPFAM" id="SSF46689">
    <property type="entry name" value="Homeodomain-like"/>
    <property type="match status" value="1"/>
</dbReference>
<dbReference type="PANTHER" id="PTHR30055">
    <property type="entry name" value="HTH-TYPE TRANSCRIPTIONAL REGULATOR RUTR"/>
    <property type="match status" value="1"/>
</dbReference>
<dbReference type="InterPro" id="IPR009057">
    <property type="entry name" value="Homeodomain-like_sf"/>
</dbReference>
<dbReference type="PROSITE" id="PS50977">
    <property type="entry name" value="HTH_TETR_2"/>
    <property type="match status" value="1"/>
</dbReference>
<evidence type="ECO:0000256" key="5">
    <source>
        <dbReference type="SAM" id="MobiDB-lite"/>
    </source>
</evidence>
<proteinExistence type="predicted"/>
<dbReference type="Gene3D" id="1.10.357.10">
    <property type="entry name" value="Tetracycline Repressor, domain 2"/>
    <property type="match status" value="1"/>
</dbReference>
<dbReference type="GO" id="GO:0003700">
    <property type="term" value="F:DNA-binding transcription factor activity"/>
    <property type="evidence" value="ECO:0007669"/>
    <property type="project" value="TreeGrafter"/>
</dbReference>
<protein>
    <submittedName>
        <fullName evidence="7">TetR family transcriptional regulator</fullName>
    </submittedName>
</protein>
<evidence type="ECO:0000256" key="2">
    <source>
        <dbReference type="ARBA" id="ARBA00023125"/>
    </source>
</evidence>
<feature type="region of interest" description="Disordered" evidence="5">
    <location>
        <begin position="210"/>
        <end position="236"/>
    </location>
</feature>
<dbReference type="InterPro" id="IPR001647">
    <property type="entry name" value="HTH_TetR"/>
</dbReference>
<keyword evidence="8" id="KW-1185">Reference proteome</keyword>
<feature type="domain" description="HTH tetR-type" evidence="6">
    <location>
        <begin position="10"/>
        <end position="70"/>
    </location>
</feature>
<evidence type="ECO:0000256" key="4">
    <source>
        <dbReference type="PROSITE-ProRule" id="PRU00335"/>
    </source>
</evidence>
<dbReference type="PANTHER" id="PTHR30055:SF234">
    <property type="entry name" value="HTH-TYPE TRANSCRIPTIONAL REGULATOR BETI"/>
    <property type="match status" value="1"/>
</dbReference>
<dbReference type="InterPro" id="IPR036271">
    <property type="entry name" value="Tet_transcr_reg_TetR-rel_C_sf"/>
</dbReference>
<evidence type="ECO:0000256" key="1">
    <source>
        <dbReference type="ARBA" id="ARBA00023015"/>
    </source>
</evidence>
<keyword evidence="2 4" id="KW-0238">DNA-binding</keyword>
<accession>A0A369CH27</accession>
<dbReference type="SUPFAM" id="SSF48498">
    <property type="entry name" value="Tetracyclin repressor-like, C-terminal domain"/>
    <property type="match status" value="1"/>
</dbReference>
<keyword evidence="1" id="KW-0805">Transcription regulation</keyword>
<dbReference type="Proteomes" id="UP000252707">
    <property type="component" value="Unassembled WGS sequence"/>
</dbReference>
<name>A0A369CH27_9GAMM</name>
<gene>
    <name evidence="7" type="ORF">DFQ59_102134</name>
</gene>
<evidence type="ECO:0000259" key="6">
    <source>
        <dbReference type="PROSITE" id="PS50977"/>
    </source>
</evidence>
<comment type="caution">
    <text evidence="7">The sequence shown here is derived from an EMBL/GenBank/DDBJ whole genome shotgun (WGS) entry which is preliminary data.</text>
</comment>
<organism evidence="7 8">
    <name type="scientific">Thioalbus denitrificans</name>
    <dbReference type="NCBI Taxonomy" id="547122"/>
    <lineage>
        <taxon>Bacteria</taxon>
        <taxon>Pseudomonadati</taxon>
        <taxon>Pseudomonadota</taxon>
        <taxon>Gammaproteobacteria</taxon>
        <taxon>Chromatiales</taxon>
        <taxon>Ectothiorhodospiraceae</taxon>
        <taxon>Thioalbus</taxon>
    </lineage>
</organism>
<dbReference type="PRINTS" id="PR00455">
    <property type="entry name" value="HTHTETR"/>
</dbReference>
<evidence type="ECO:0000256" key="3">
    <source>
        <dbReference type="ARBA" id="ARBA00023163"/>
    </source>
</evidence>
<dbReference type="EMBL" id="QPJY01000002">
    <property type="protein sequence ID" value="RCX31787.1"/>
    <property type="molecule type" value="Genomic_DNA"/>
</dbReference>
<dbReference type="InterPro" id="IPR050109">
    <property type="entry name" value="HTH-type_TetR-like_transc_reg"/>
</dbReference>
<dbReference type="GO" id="GO:0000976">
    <property type="term" value="F:transcription cis-regulatory region binding"/>
    <property type="evidence" value="ECO:0007669"/>
    <property type="project" value="TreeGrafter"/>
</dbReference>
<keyword evidence="3" id="KW-0804">Transcription</keyword>
<reference evidence="7 8" key="1">
    <citation type="submission" date="2018-07" db="EMBL/GenBank/DDBJ databases">
        <title>Genomic Encyclopedia of Type Strains, Phase IV (KMG-IV): sequencing the most valuable type-strain genomes for metagenomic binning, comparative biology and taxonomic classification.</title>
        <authorList>
            <person name="Goeker M."/>
        </authorList>
    </citation>
    <scope>NUCLEOTIDE SEQUENCE [LARGE SCALE GENOMIC DNA]</scope>
    <source>
        <strain evidence="7 8">DSM 26407</strain>
    </source>
</reference>
<dbReference type="RefSeq" id="WP_170142047.1">
    <property type="nucleotide sequence ID" value="NZ_QPJY01000002.1"/>
</dbReference>
<evidence type="ECO:0000313" key="8">
    <source>
        <dbReference type="Proteomes" id="UP000252707"/>
    </source>
</evidence>
<sequence>MARKTRTEADRTRRVLLDSALELFRRQGVVHTTLNQIAANAGMTRGAVYWHFRNKEEIILALWALHLFPLSRHYRDSLRALDPEHPARHFRTILSAAFSDILGSRELGLTVRILLRSVEFSERQTELQRVSLEERQSLYWVLVGALEYLRGRGYVRTGLPVEILAGGVLSYLHGLLDLNLSVDSPVCLVNDIPRLLDLFLDGILRPEPEGGASDRAPVSPDATVESPSHPHVRKRQ</sequence>
<feature type="DNA-binding region" description="H-T-H motif" evidence="4">
    <location>
        <begin position="33"/>
        <end position="52"/>
    </location>
</feature>
<dbReference type="Pfam" id="PF00440">
    <property type="entry name" value="TetR_N"/>
    <property type="match status" value="1"/>
</dbReference>